<evidence type="ECO:0000313" key="4">
    <source>
        <dbReference type="Proteomes" id="UP000265618"/>
    </source>
</evidence>
<reference evidence="3 4" key="1">
    <citation type="journal article" date="2018" name="PLoS ONE">
        <title>The draft genome of Kipferlia bialata reveals reductive genome evolution in fornicate parasites.</title>
        <authorList>
            <person name="Tanifuji G."/>
            <person name="Takabayashi S."/>
            <person name="Kume K."/>
            <person name="Takagi M."/>
            <person name="Nakayama T."/>
            <person name="Kamikawa R."/>
            <person name="Inagaki Y."/>
            <person name="Hashimoto T."/>
        </authorList>
    </citation>
    <scope>NUCLEOTIDE SEQUENCE [LARGE SCALE GENOMIC DNA]</scope>
    <source>
        <strain evidence="3">NY0173</strain>
    </source>
</reference>
<sequence>MRISIGLGLLALLVFSLATTSTDPNFALSNAYFATCTLPGPELEEIFEYVNEVTELMDDIMDGDGNFDYPGYNVDPDLDASMISLTLGTGVLQYVGLPIILSILCFLMMCCCCLFRCCCCRGKKMGYTKKSGMCTALCTYVLVLIASLGFAFWVGGTHATFGLVTTFPLDTLEDLYDEGIVIAGNTITTVEDFVDTNVDFENDDSIVTE</sequence>
<feature type="transmembrane region" description="Helical" evidence="1">
    <location>
        <begin position="136"/>
        <end position="155"/>
    </location>
</feature>
<dbReference type="EMBL" id="BDIP01002226">
    <property type="protein sequence ID" value="GIQ85952.1"/>
    <property type="molecule type" value="Genomic_DNA"/>
</dbReference>
<comment type="caution">
    <text evidence="3">The sequence shown here is derived from an EMBL/GenBank/DDBJ whole genome shotgun (WGS) entry which is preliminary data.</text>
</comment>
<gene>
    <name evidence="3" type="ORF">KIPB_007711</name>
</gene>
<proteinExistence type="predicted"/>
<evidence type="ECO:0000313" key="3">
    <source>
        <dbReference type="EMBL" id="GIQ85952.1"/>
    </source>
</evidence>
<feature type="non-terminal residue" evidence="3">
    <location>
        <position position="209"/>
    </location>
</feature>
<dbReference type="Proteomes" id="UP000265618">
    <property type="component" value="Unassembled WGS sequence"/>
</dbReference>
<accession>A0A9K3CZK8</accession>
<evidence type="ECO:0000256" key="2">
    <source>
        <dbReference type="SAM" id="SignalP"/>
    </source>
</evidence>
<keyword evidence="4" id="KW-1185">Reference proteome</keyword>
<protein>
    <submittedName>
        <fullName evidence="3">Uncharacterized protein</fullName>
    </submittedName>
</protein>
<feature type="transmembrane region" description="Helical" evidence="1">
    <location>
        <begin position="91"/>
        <end position="115"/>
    </location>
</feature>
<feature type="signal peptide" evidence="2">
    <location>
        <begin position="1"/>
        <end position="18"/>
    </location>
</feature>
<keyword evidence="2" id="KW-0732">Signal</keyword>
<keyword evidence="1" id="KW-0472">Membrane</keyword>
<organism evidence="3 4">
    <name type="scientific">Kipferlia bialata</name>
    <dbReference type="NCBI Taxonomy" id="797122"/>
    <lineage>
        <taxon>Eukaryota</taxon>
        <taxon>Metamonada</taxon>
        <taxon>Carpediemonas-like organisms</taxon>
        <taxon>Kipferlia</taxon>
    </lineage>
</organism>
<name>A0A9K3CZK8_9EUKA</name>
<evidence type="ECO:0000256" key="1">
    <source>
        <dbReference type="SAM" id="Phobius"/>
    </source>
</evidence>
<feature type="chain" id="PRO_5039909774" evidence="2">
    <location>
        <begin position="19"/>
        <end position="209"/>
    </location>
</feature>
<dbReference type="AlphaFoldDB" id="A0A9K3CZK8"/>
<keyword evidence="1" id="KW-1133">Transmembrane helix</keyword>
<keyword evidence="1" id="KW-0812">Transmembrane</keyword>